<dbReference type="AlphaFoldDB" id="A0A5J4KS25"/>
<dbReference type="SUPFAM" id="SSF52540">
    <property type="entry name" value="P-loop containing nucleoside triphosphate hydrolases"/>
    <property type="match status" value="1"/>
</dbReference>
<dbReference type="EMBL" id="BKZW01000002">
    <property type="protein sequence ID" value="GER90705.1"/>
    <property type="molecule type" value="Genomic_DNA"/>
</dbReference>
<dbReference type="Proteomes" id="UP000326912">
    <property type="component" value="Unassembled WGS sequence"/>
</dbReference>
<comment type="caution">
    <text evidence="1">The sequence shown here is derived from an EMBL/GenBank/DDBJ whole genome shotgun (WGS) entry which is preliminary data.</text>
</comment>
<organism evidence="1 2">
    <name type="scientific">Dictyobacter vulcani</name>
    <dbReference type="NCBI Taxonomy" id="2607529"/>
    <lineage>
        <taxon>Bacteria</taxon>
        <taxon>Bacillati</taxon>
        <taxon>Chloroflexota</taxon>
        <taxon>Ktedonobacteria</taxon>
        <taxon>Ktedonobacterales</taxon>
        <taxon>Dictyobacteraceae</taxon>
        <taxon>Dictyobacter</taxon>
    </lineage>
</organism>
<accession>A0A5J4KS25</accession>
<dbReference type="Gene3D" id="3.40.50.300">
    <property type="entry name" value="P-loop containing nucleotide triphosphate hydrolases"/>
    <property type="match status" value="1"/>
</dbReference>
<gene>
    <name evidence="1" type="ORF">KDW_48670</name>
</gene>
<sequence>MLKQIYGRTLVIPMTLWHRPYFDEIMAGLRQIDPTIYHFCLTARKETLLNRLTQRQHEHTEQALAWINERIDRCLIAFDTPGFSIQIPTDDKQPAEIVAEILTRINSSPGI</sequence>
<reference evidence="1 2" key="1">
    <citation type="submission" date="2019-10" db="EMBL/GenBank/DDBJ databases">
        <title>Dictyobacter vulcani sp. nov., within the class Ktedonobacteria, isolated from soil of volcanic Mt. Zao.</title>
        <authorList>
            <person name="Zheng Y."/>
            <person name="Wang C.M."/>
            <person name="Sakai Y."/>
            <person name="Abe K."/>
            <person name="Yokota A."/>
            <person name="Yabe S."/>
        </authorList>
    </citation>
    <scope>NUCLEOTIDE SEQUENCE [LARGE SCALE GENOMIC DNA]</scope>
    <source>
        <strain evidence="1 2">W12</strain>
    </source>
</reference>
<protein>
    <submittedName>
        <fullName evidence="1">Uncharacterized protein</fullName>
    </submittedName>
</protein>
<name>A0A5J4KS25_9CHLR</name>
<evidence type="ECO:0000313" key="1">
    <source>
        <dbReference type="EMBL" id="GER90705.1"/>
    </source>
</evidence>
<proteinExistence type="predicted"/>
<keyword evidence="2" id="KW-1185">Reference proteome</keyword>
<dbReference type="InterPro" id="IPR027417">
    <property type="entry name" value="P-loop_NTPase"/>
</dbReference>
<evidence type="ECO:0000313" key="2">
    <source>
        <dbReference type="Proteomes" id="UP000326912"/>
    </source>
</evidence>
<dbReference type="RefSeq" id="WP_162005558.1">
    <property type="nucleotide sequence ID" value="NZ_BKZW01000002.1"/>
</dbReference>